<comment type="caution">
    <text evidence="1">The sequence shown here is derived from an EMBL/GenBank/DDBJ whole genome shotgun (WGS) entry which is preliminary data.</text>
</comment>
<keyword evidence="2" id="KW-1185">Reference proteome</keyword>
<dbReference type="EMBL" id="LPWE01000011">
    <property type="protein sequence ID" value="ODR95011.1"/>
    <property type="molecule type" value="Genomic_DNA"/>
</dbReference>
<proteinExistence type="predicted"/>
<protein>
    <submittedName>
        <fullName evidence="1">Uncharacterized protein</fullName>
    </submittedName>
</protein>
<dbReference type="GO" id="GO:0051213">
    <property type="term" value="F:dioxygenase activity"/>
    <property type="evidence" value="ECO:0007669"/>
    <property type="project" value="InterPro"/>
</dbReference>
<reference evidence="1 2" key="1">
    <citation type="journal article" date="2016" name="Environ. Microbiol.">
        <title>New Methyloceanibacter diversity from North Sea sediments includes methanotroph containing solely the soluble methane monooxygenase.</title>
        <authorList>
            <person name="Vekeman B."/>
            <person name="Kerckhof F.M."/>
            <person name="Cremers G."/>
            <person name="de Vos P."/>
            <person name="Vandamme P."/>
            <person name="Boon N."/>
            <person name="Op den Camp H.J."/>
            <person name="Heylen K."/>
        </authorList>
    </citation>
    <scope>NUCLEOTIDE SEQUENCE [LARGE SCALE GENOMIC DNA]</scope>
    <source>
        <strain evidence="1 2">R-67176</strain>
    </source>
</reference>
<gene>
    <name evidence="1" type="ORF">AUC70_04460</name>
</gene>
<accession>A0A1E3VNY7</accession>
<evidence type="ECO:0000313" key="2">
    <source>
        <dbReference type="Proteomes" id="UP000094172"/>
    </source>
</evidence>
<dbReference type="AlphaFoldDB" id="A0A1E3VNY7"/>
<organism evidence="1 2">
    <name type="scientific">Methyloceanibacter stevinii</name>
    <dbReference type="NCBI Taxonomy" id="1774970"/>
    <lineage>
        <taxon>Bacteria</taxon>
        <taxon>Pseudomonadati</taxon>
        <taxon>Pseudomonadota</taxon>
        <taxon>Alphaproteobacteria</taxon>
        <taxon>Hyphomicrobiales</taxon>
        <taxon>Hyphomicrobiaceae</taxon>
        <taxon>Methyloceanibacter</taxon>
    </lineage>
</organism>
<sequence length="211" mass="23250">MPVAGADLGINLYMAGGGRYRRRRFGVLAAGDVVTRKAHQPHVQSRDYNQLNGGIERWLMPVDDAVTANVVAQGLLRCCTAVFDRASPADAAASFWHIEMHQFRIEATSKELGARTPEGAHRDGVDWVCVMLIDRTNVTSRIMQIFDPEGRPLGEFTVTDPLDTVFLNDRRVFYSVAPIAPLDQAGKACRDVLVLTHCRERDCVGEGPQSG</sequence>
<dbReference type="InterPro" id="IPR018724">
    <property type="entry name" value="2OG-Fe_dioxygenase"/>
</dbReference>
<evidence type="ECO:0000313" key="1">
    <source>
        <dbReference type="EMBL" id="ODR95011.1"/>
    </source>
</evidence>
<name>A0A1E3VNY7_9HYPH</name>
<dbReference type="Gene3D" id="2.60.120.620">
    <property type="entry name" value="q2cbj1_9rhob like domain"/>
    <property type="match status" value="1"/>
</dbReference>
<dbReference type="Proteomes" id="UP000094172">
    <property type="component" value="Unassembled WGS sequence"/>
</dbReference>
<dbReference type="Pfam" id="PF10014">
    <property type="entry name" value="2OG-Fe_Oxy_2"/>
    <property type="match status" value="1"/>
</dbReference>